<comment type="caution">
    <text evidence="1">The sequence shown here is derived from an EMBL/GenBank/DDBJ whole genome shotgun (WGS) entry which is preliminary data.</text>
</comment>
<dbReference type="EMBL" id="VOHE01000003">
    <property type="protein sequence ID" value="TWT19794.1"/>
    <property type="molecule type" value="Genomic_DNA"/>
</dbReference>
<proteinExistence type="predicted"/>
<evidence type="ECO:0008006" key="3">
    <source>
        <dbReference type="Google" id="ProtNLM"/>
    </source>
</evidence>
<evidence type="ECO:0000313" key="2">
    <source>
        <dbReference type="Proteomes" id="UP000315949"/>
    </source>
</evidence>
<protein>
    <recommendedName>
        <fullName evidence="3">HNH endonuclease</fullName>
    </recommendedName>
</protein>
<reference evidence="1 2" key="1">
    <citation type="submission" date="2019-07" db="EMBL/GenBank/DDBJ databases">
        <title>Luteimonas sp. YD-1 nov., isolated from acidic soil.</title>
        <authorList>
            <person name="Zhou J."/>
        </authorList>
    </citation>
    <scope>NUCLEOTIDE SEQUENCE [LARGE SCALE GENOMIC DNA]</scope>
    <source>
        <strain evidence="1 2">YD-1</strain>
    </source>
</reference>
<keyword evidence="2" id="KW-1185">Reference proteome</keyword>
<evidence type="ECO:0000313" key="1">
    <source>
        <dbReference type="EMBL" id="TWT19794.1"/>
    </source>
</evidence>
<gene>
    <name evidence="1" type="ORF">FQY79_08220</name>
</gene>
<accession>A0A5C5U1F0</accession>
<organism evidence="1 2">
    <name type="scientific">Luteimonas wenzhouensis</name>
    <dbReference type="NCBI Taxonomy" id="2599615"/>
    <lineage>
        <taxon>Bacteria</taxon>
        <taxon>Pseudomonadati</taxon>
        <taxon>Pseudomonadota</taxon>
        <taxon>Gammaproteobacteria</taxon>
        <taxon>Lysobacterales</taxon>
        <taxon>Lysobacteraceae</taxon>
        <taxon>Luteimonas</taxon>
    </lineage>
</organism>
<sequence>MKTLKRHPIPFRDPDGTPCVRIPLSDGRNFAELYADDYQALLERGITGNWQHNVPNRISRRSHRSYVQCHVPLNGRARSGGRMTAVTVARLIANAPKGRKVYYRDGNTLNLRRDNLRLRDGYTRLDLKALLALPKETTEASVGYEA</sequence>
<dbReference type="AlphaFoldDB" id="A0A5C5U1F0"/>
<dbReference type="RefSeq" id="WP_146312415.1">
    <property type="nucleotide sequence ID" value="NZ_VOHE01000003.1"/>
</dbReference>
<dbReference type="Proteomes" id="UP000315949">
    <property type="component" value="Unassembled WGS sequence"/>
</dbReference>
<name>A0A5C5U1F0_9GAMM</name>